<dbReference type="InterPro" id="IPR036389">
    <property type="entry name" value="RNase_III_sf"/>
</dbReference>
<dbReference type="Proteomes" id="UP000034795">
    <property type="component" value="Unassembled WGS sequence"/>
</dbReference>
<dbReference type="PROSITE" id="PS50142">
    <property type="entry name" value="RNASE_3_2"/>
    <property type="match status" value="1"/>
</dbReference>
<feature type="binding site" evidence="9">
    <location>
        <position position="124"/>
    </location>
    <ligand>
        <name>Mg(2+)</name>
        <dbReference type="ChEBI" id="CHEBI:18420"/>
    </ligand>
</feature>
<dbReference type="Pfam" id="PF14622">
    <property type="entry name" value="Ribonucleas_3_3"/>
    <property type="match status" value="1"/>
</dbReference>
<organism evidence="12 13">
    <name type="scientific">Candidatus Uhrbacteria bacterium GW2011_GWE2_46_68</name>
    <dbReference type="NCBI Taxonomy" id="1618994"/>
    <lineage>
        <taxon>Bacteria</taxon>
        <taxon>Candidatus Uhriibacteriota</taxon>
    </lineage>
</organism>
<dbReference type="CDD" id="cd00593">
    <property type="entry name" value="RIBOc"/>
    <property type="match status" value="1"/>
</dbReference>
<comment type="similarity">
    <text evidence="2">Belongs to the ribonuclease III family.</text>
</comment>
<dbReference type="Gene3D" id="1.10.1520.10">
    <property type="entry name" value="Ribonuclease III domain"/>
    <property type="match status" value="1"/>
</dbReference>
<dbReference type="FunFam" id="1.10.1520.10:FF:000001">
    <property type="entry name" value="Ribonuclease 3"/>
    <property type="match status" value="1"/>
</dbReference>
<dbReference type="GO" id="GO:0003725">
    <property type="term" value="F:double-stranded RNA binding"/>
    <property type="evidence" value="ECO:0007669"/>
    <property type="project" value="TreeGrafter"/>
</dbReference>
<dbReference type="GO" id="GO:0008033">
    <property type="term" value="P:tRNA processing"/>
    <property type="evidence" value="ECO:0007669"/>
    <property type="project" value="UniProtKB-KW"/>
</dbReference>
<evidence type="ECO:0000256" key="9">
    <source>
        <dbReference type="HAMAP-Rule" id="MF_00104"/>
    </source>
</evidence>
<dbReference type="SMART" id="SM00358">
    <property type="entry name" value="DSRM"/>
    <property type="match status" value="1"/>
</dbReference>
<evidence type="ECO:0000256" key="8">
    <source>
        <dbReference type="ARBA" id="ARBA00022884"/>
    </source>
</evidence>
<dbReference type="SUPFAM" id="SSF69065">
    <property type="entry name" value="RNase III domain-like"/>
    <property type="match status" value="1"/>
</dbReference>
<keyword evidence="4 9" id="KW-0507">mRNA processing</keyword>
<dbReference type="InterPro" id="IPR011907">
    <property type="entry name" value="RNase_III"/>
</dbReference>
<keyword evidence="7 9" id="KW-0378">Hydrolase</keyword>
<keyword evidence="5 9" id="KW-0540">Nuclease</keyword>
<dbReference type="NCBIfam" id="TIGR02191">
    <property type="entry name" value="RNaseIII"/>
    <property type="match status" value="1"/>
</dbReference>
<dbReference type="GO" id="GO:0019843">
    <property type="term" value="F:rRNA binding"/>
    <property type="evidence" value="ECO:0007669"/>
    <property type="project" value="UniProtKB-KW"/>
</dbReference>
<dbReference type="GO" id="GO:0010468">
    <property type="term" value="P:regulation of gene expression"/>
    <property type="evidence" value="ECO:0007669"/>
    <property type="project" value="TreeGrafter"/>
</dbReference>
<evidence type="ECO:0000256" key="6">
    <source>
        <dbReference type="ARBA" id="ARBA00022759"/>
    </source>
</evidence>
<keyword evidence="9" id="KW-0479">Metal-binding</keyword>
<evidence type="ECO:0000256" key="1">
    <source>
        <dbReference type="ARBA" id="ARBA00000109"/>
    </source>
</evidence>
<feature type="active site" evidence="9">
    <location>
        <position position="124"/>
    </location>
</feature>
<sequence length="232" mass="26506">MPVRIKEPIEKAIGVTFKNKDLIRQAVVHRSYLNEHPDFPLGHNERLEFLGDAVLELIVTEYLYEKYENPEGELTNWRAALVNADMLSSICSEMEVEEYLFLSKGEAKDKNTKARRYILANAFEAIIGAIYLDQGWDKSKEFIHTHVLCKLPHILEHRLYIDPKSRFQEASQERAGITPSYKVLSEEGPDHEKIFDVGVYIGKELVATGKGMSKQEAQVAAAEKGLEVKDWK</sequence>
<feature type="binding site" evidence="9">
    <location>
        <position position="121"/>
    </location>
    <ligand>
        <name>Mg(2+)</name>
        <dbReference type="ChEBI" id="CHEBI:18420"/>
    </ligand>
</feature>
<reference evidence="12 13" key="1">
    <citation type="journal article" date="2015" name="Nature">
        <title>rRNA introns, odd ribosomes, and small enigmatic genomes across a large radiation of phyla.</title>
        <authorList>
            <person name="Brown C.T."/>
            <person name="Hug L.A."/>
            <person name="Thomas B.C."/>
            <person name="Sharon I."/>
            <person name="Castelle C.J."/>
            <person name="Singh A."/>
            <person name="Wilkins M.J."/>
            <person name="Williams K.H."/>
            <person name="Banfield J.F."/>
        </authorList>
    </citation>
    <scope>NUCLEOTIDE SEQUENCE [LARGE SCALE GENOMIC DNA]</scope>
</reference>
<dbReference type="GO" id="GO:0006364">
    <property type="term" value="P:rRNA processing"/>
    <property type="evidence" value="ECO:0007669"/>
    <property type="project" value="UniProtKB-UniRule"/>
</dbReference>
<dbReference type="CDD" id="cd10845">
    <property type="entry name" value="DSRM_RNAse_III_family"/>
    <property type="match status" value="1"/>
</dbReference>
<feature type="active site" evidence="9">
    <location>
        <position position="52"/>
    </location>
</feature>
<evidence type="ECO:0000259" key="10">
    <source>
        <dbReference type="PROSITE" id="PS50137"/>
    </source>
</evidence>
<evidence type="ECO:0000313" key="12">
    <source>
        <dbReference type="EMBL" id="KKU40727.1"/>
    </source>
</evidence>
<keyword evidence="8 9" id="KW-0694">RNA-binding</keyword>
<feature type="domain" description="DRBM" evidence="10">
    <location>
        <begin position="162"/>
        <end position="227"/>
    </location>
</feature>
<gene>
    <name evidence="9" type="primary">rnc</name>
    <name evidence="12" type="ORF">UX57_C0011G0013</name>
</gene>
<protein>
    <recommendedName>
        <fullName evidence="9">Ribonuclease 3</fullName>
        <ecNumber evidence="9">3.1.26.3</ecNumber>
    </recommendedName>
    <alternativeName>
        <fullName evidence="9">Ribonuclease III</fullName>
        <shortName evidence="9">RNase III</shortName>
    </alternativeName>
</protein>
<accession>A0A0G1Q7B4</accession>
<dbReference type="SMART" id="SM00535">
    <property type="entry name" value="RIBOc"/>
    <property type="match status" value="1"/>
</dbReference>
<comment type="cofactor">
    <cofactor evidence="9">
        <name>Mg(2+)</name>
        <dbReference type="ChEBI" id="CHEBI:18420"/>
    </cofactor>
</comment>
<dbReference type="PATRIC" id="fig|1618994.3.peg.741"/>
<keyword evidence="6 9" id="KW-0255">Endonuclease</keyword>
<dbReference type="GO" id="GO:0046872">
    <property type="term" value="F:metal ion binding"/>
    <property type="evidence" value="ECO:0007669"/>
    <property type="project" value="UniProtKB-KW"/>
</dbReference>
<keyword evidence="9" id="KW-0819">tRNA processing</keyword>
<evidence type="ECO:0000256" key="5">
    <source>
        <dbReference type="ARBA" id="ARBA00022722"/>
    </source>
</evidence>
<dbReference type="InterPro" id="IPR014720">
    <property type="entry name" value="dsRBD_dom"/>
</dbReference>
<dbReference type="EMBL" id="LCMS01000011">
    <property type="protein sequence ID" value="KKU40727.1"/>
    <property type="molecule type" value="Genomic_DNA"/>
</dbReference>
<feature type="domain" description="RNase III" evidence="11">
    <location>
        <begin position="6"/>
        <end position="135"/>
    </location>
</feature>
<keyword evidence="9" id="KW-0963">Cytoplasm</keyword>
<comment type="caution">
    <text evidence="12">The sequence shown here is derived from an EMBL/GenBank/DDBJ whole genome shotgun (WGS) entry which is preliminary data.</text>
</comment>
<dbReference type="Gene3D" id="3.30.160.20">
    <property type="match status" value="1"/>
</dbReference>
<dbReference type="GO" id="GO:0004525">
    <property type="term" value="F:ribonuclease III activity"/>
    <property type="evidence" value="ECO:0007669"/>
    <property type="project" value="UniProtKB-UniRule"/>
</dbReference>
<dbReference type="PANTHER" id="PTHR11207:SF0">
    <property type="entry name" value="RIBONUCLEASE 3"/>
    <property type="match status" value="1"/>
</dbReference>
<dbReference type="GO" id="GO:0006397">
    <property type="term" value="P:mRNA processing"/>
    <property type="evidence" value="ECO:0007669"/>
    <property type="project" value="UniProtKB-UniRule"/>
</dbReference>
<dbReference type="EC" id="3.1.26.3" evidence="9"/>
<dbReference type="GO" id="GO:0005737">
    <property type="term" value="C:cytoplasm"/>
    <property type="evidence" value="ECO:0007669"/>
    <property type="project" value="UniProtKB-SubCell"/>
</dbReference>
<dbReference type="Pfam" id="PF00035">
    <property type="entry name" value="dsrm"/>
    <property type="match status" value="1"/>
</dbReference>
<keyword evidence="9" id="KW-0460">Magnesium</keyword>
<dbReference type="InterPro" id="IPR000999">
    <property type="entry name" value="RNase_III_dom"/>
</dbReference>
<evidence type="ECO:0000256" key="4">
    <source>
        <dbReference type="ARBA" id="ARBA00022664"/>
    </source>
</evidence>
<evidence type="ECO:0000256" key="7">
    <source>
        <dbReference type="ARBA" id="ARBA00022801"/>
    </source>
</evidence>
<dbReference type="STRING" id="1618994.UX57_C0011G0013"/>
<dbReference type="HAMAP" id="MF_00104">
    <property type="entry name" value="RNase_III"/>
    <property type="match status" value="1"/>
</dbReference>
<comment type="subcellular location">
    <subcellularLocation>
        <location evidence="9">Cytoplasm</location>
    </subcellularLocation>
</comment>
<dbReference type="SUPFAM" id="SSF54768">
    <property type="entry name" value="dsRNA-binding domain-like"/>
    <property type="match status" value="1"/>
</dbReference>
<proteinExistence type="inferred from homology"/>
<comment type="subunit">
    <text evidence="9">Homodimer.</text>
</comment>
<keyword evidence="9" id="KW-0699">rRNA-binding</keyword>
<dbReference type="PANTHER" id="PTHR11207">
    <property type="entry name" value="RIBONUCLEASE III"/>
    <property type="match status" value="1"/>
</dbReference>
<evidence type="ECO:0000256" key="2">
    <source>
        <dbReference type="ARBA" id="ARBA00010183"/>
    </source>
</evidence>
<name>A0A0G1Q7B4_9BACT</name>
<evidence type="ECO:0000256" key="3">
    <source>
        <dbReference type="ARBA" id="ARBA00022552"/>
    </source>
</evidence>
<feature type="binding site" evidence="9">
    <location>
        <position position="48"/>
    </location>
    <ligand>
        <name>Mg(2+)</name>
        <dbReference type="ChEBI" id="CHEBI:18420"/>
    </ligand>
</feature>
<keyword evidence="3 9" id="KW-0698">rRNA processing</keyword>
<comment type="function">
    <text evidence="9">Digests double-stranded RNA. Involved in the processing of primary rRNA transcript to yield the immediate precursors to the large and small rRNAs (23S and 16S). Processes some mRNAs, and tRNAs when they are encoded in the rRNA operon. Processes pre-crRNA and tracrRNA of type II CRISPR loci if present in the organism.</text>
</comment>
<comment type="catalytic activity">
    <reaction evidence="1 9">
        <text>Endonucleolytic cleavage to 5'-phosphomonoester.</text>
        <dbReference type="EC" id="3.1.26.3"/>
    </reaction>
</comment>
<dbReference type="AlphaFoldDB" id="A0A0G1Q7B4"/>
<evidence type="ECO:0000259" key="11">
    <source>
        <dbReference type="PROSITE" id="PS50142"/>
    </source>
</evidence>
<evidence type="ECO:0000313" key="13">
    <source>
        <dbReference type="Proteomes" id="UP000034795"/>
    </source>
</evidence>
<dbReference type="PROSITE" id="PS00517">
    <property type="entry name" value="RNASE_3_1"/>
    <property type="match status" value="1"/>
</dbReference>
<dbReference type="PROSITE" id="PS50137">
    <property type="entry name" value="DS_RBD"/>
    <property type="match status" value="1"/>
</dbReference>